<evidence type="ECO:0000256" key="3">
    <source>
        <dbReference type="ARBA" id="ARBA00022452"/>
    </source>
</evidence>
<dbReference type="Pfam" id="PF13715">
    <property type="entry name" value="CarbopepD_reg_2"/>
    <property type="match status" value="1"/>
</dbReference>
<dbReference type="Gene3D" id="2.60.40.1120">
    <property type="entry name" value="Carboxypeptidase-like, regulatory domain"/>
    <property type="match status" value="1"/>
</dbReference>
<dbReference type="PATRIC" id="fig|1189621.3.peg.3251"/>
<dbReference type="InterPro" id="IPR037066">
    <property type="entry name" value="Plug_dom_sf"/>
</dbReference>
<keyword evidence="2 8" id="KW-0813">Transport</keyword>
<evidence type="ECO:0000259" key="11">
    <source>
        <dbReference type="Pfam" id="PF00593"/>
    </source>
</evidence>
<evidence type="ECO:0000256" key="6">
    <source>
        <dbReference type="ARBA" id="ARBA00023136"/>
    </source>
</evidence>
<dbReference type="OrthoDB" id="9805434at2"/>
<dbReference type="PROSITE" id="PS52016">
    <property type="entry name" value="TONB_DEPENDENT_REC_3"/>
    <property type="match status" value="1"/>
</dbReference>
<dbReference type="Pfam" id="PF07715">
    <property type="entry name" value="Plug"/>
    <property type="match status" value="1"/>
</dbReference>
<keyword evidence="6 8" id="KW-0472">Membrane</keyword>
<comment type="similarity">
    <text evidence="8 9">Belongs to the TonB-dependent receptor family.</text>
</comment>
<keyword evidence="5 9" id="KW-0798">TonB box</keyword>
<comment type="subcellular location">
    <subcellularLocation>
        <location evidence="1 8">Cell outer membrane</location>
        <topology evidence="1 8">Multi-pass membrane protein</topology>
    </subcellularLocation>
</comment>
<proteinExistence type="inferred from homology"/>
<dbReference type="Gene3D" id="2.40.170.20">
    <property type="entry name" value="TonB-dependent receptor, beta-barrel domain"/>
    <property type="match status" value="1"/>
</dbReference>
<feature type="chain" id="PRO_5003700245" evidence="10">
    <location>
        <begin position="19"/>
        <end position="932"/>
    </location>
</feature>
<dbReference type="Pfam" id="PF00593">
    <property type="entry name" value="TonB_dep_Rec_b-barrel"/>
    <property type="match status" value="1"/>
</dbReference>
<dbReference type="InterPro" id="IPR012910">
    <property type="entry name" value="Plug_dom"/>
</dbReference>
<organism evidence="13 14">
    <name type="scientific">Nitritalea halalkaliphila LW7</name>
    <dbReference type="NCBI Taxonomy" id="1189621"/>
    <lineage>
        <taxon>Bacteria</taxon>
        <taxon>Pseudomonadati</taxon>
        <taxon>Bacteroidota</taxon>
        <taxon>Cytophagia</taxon>
        <taxon>Cytophagales</taxon>
        <taxon>Cyclobacteriaceae</taxon>
        <taxon>Nitritalea</taxon>
    </lineage>
</organism>
<gene>
    <name evidence="13" type="ORF">A3SI_15613</name>
</gene>
<evidence type="ECO:0000256" key="2">
    <source>
        <dbReference type="ARBA" id="ARBA00022448"/>
    </source>
</evidence>
<keyword evidence="10" id="KW-0732">Signal</keyword>
<dbReference type="InterPro" id="IPR008969">
    <property type="entry name" value="CarboxyPept-like_regulatory"/>
</dbReference>
<evidence type="ECO:0000256" key="8">
    <source>
        <dbReference type="PROSITE-ProRule" id="PRU01360"/>
    </source>
</evidence>
<evidence type="ECO:0000313" key="13">
    <source>
        <dbReference type="EMBL" id="EIM74557.1"/>
    </source>
</evidence>
<feature type="domain" description="TonB-dependent receptor-like beta-barrel" evidence="11">
    <location>
        <begin position="381"/>
        <end position="889"/>
    </location>
</feature>
<dbReference type="SUPFAM" id="SSF56935">
    <property type="entry name" value="Porins"/>
    <property type="match status" value="1"/>
</dbReference>
<keyword evidence="3 8" id="KW-1134">Transmembrane beta strand</keyword>
<dbReference type="Gene3D" id="2.170.130.10">
    <property type="entry name" value="TonB-dependent receptor, plug domain"/>
    <property type="match status" value="1"/>
</dbReference>
<evidence type="ECO:0000256" key="5">
    <source>
        <dbReference type="ARBA" id="ARBA00023077"/>
    </source>
</evidence>
<keyword evidence="13" id="KW-0675">Receptor</keyword>
<name>I5BYA5_9BACT</name>
<feature type="signal peptide" evidence="10">
    <location>
        <begin position="1"/>
        <end position="18"/>
    </location>
</feature>
<evidence type="ECO:0000259" key="12">
    <source>
        <dbReference type="Pfam" id="PF07715"/>
    </source>
</evidence>
<evidence type="ECO:0000313" key="14">
    <source>
        <dbReference type="Proteomes" id="UP000005551"/>
    </source>
</evidence>
<dbReference type="InterPro" id="IPR000531">
    <property type="entry name" value="Beta-barrel_TonB"/>
</dbReference>
<evidence type="ECO:0000256" key="10">
    <source>
        <dbReference type="SAM" id="SignalP"/>
    </source>
</evidence>
<keyword evidence="14" id="KW-1185">Reference proteome</keyword>
<dbReference type="STRING" id="1189621.A3SI_15613"/>
<evidence type="ECO:0000256" key="9">
    <source>
        <dbReference type="RuleBase" id="RU003357"/>
    </source>
</evidence>
<comment type="caution">
    <text evidence="13">The sequence shown here is derived from an EMBL/GenBank/DDBJ whole genome shotgun (WGS) entry which is preliminary data.</text>
</comment>
<evidence type="ECO:0000256" key="7">
    <source>
        <dbReference type="ARBA" id="ARBA00023237"/>
    </source>
</evidence>
<dbReference type="EMBL" id="AJYA01000041">
    <property type="protein sequence ID" value="EIM74557.1"/>
    <property type="molecule type" value="Genomic_DNA"/>
</dbReference>
<keyword evidence="4 8" id="KW-0812">Transmembrane</keyword>
<dbReference type="RefSeq" id="WP_009056488.1">
    <property type="nucleotide sequence ID" value="NZ_AJYA01000041.1"/>
</dbReference>
<dbReference type="AlphaFoldDB" id="I5BYA5"/>
<evidence type="ECO:0000256" key="4">
    <source>
        <dbReference type="ARBA" id="ARBA00022692"/>
    </source>
</evidence>
<accession>I5BYA5</accession>
<sequence>MKKVYLLLIILLSCGSLAESFAQTRIIKGQILSEEDGGEPLPGASVLVKGTGIGTTTDLDGRFTLEVPAGRNTLTVSFIGFRSRDIAITNQSEITVRMESDDAALGEVIVTGTRVGARSRIDSPVPVDIIPVSEVIDALGQVDLNQILTYIAPSFQSSRQTISDGTDHMDPAQLRGLGPDQVLVLVNGKRRHQSSLVNVNGTVNRGTVGTDLNAIPAFAVEKIEILRDGAAAQYGSDAIAGVINIVLKKDKGLSGNIATGTHLTRFARDFAINNGEDADAFISDGAMVSGVLNYGLPVGKDGFLNLTGEYTRRDFTSRAGTFTGAIFPPVNGVNVDEEILQERGLTRQDFDMRIGNSAINSGGIAANFELPLNEKITLYSFGNWNNKRGNAAGFYRYPSAIPAAARANVLNVYPNGFLPEINTNITDIANTLGIRGTMGEWRFDLSNTYGQNIFDFEISNSVNYTQAVDVANFQKRFDSGGLNFLQNLVNFDAARRYDVLAGLNVAAGAEFRVERFAIREGEEASWRNFNPDAGVAAGAQVFPGFAPSTAGAWTRNNVGLYVDLEQDFSSRFNVAGALRFENYSDFGSALIYKLASRYKLTDAITLRGSTSTGFRAPSMQQRFYSRVNTLFVTLPGQGLVPVESGTFRNDSEPARILGIPELQQETSRSFTLGTTVQLLNNLELTVDAYQIDIDNRIILTNNFTAGGDPALAAQLDAVNANTANFFTNAIDTRARGIEGVLTYKKFFSNRSKLDLMLAGTFIDNKVRRDENGDIIVRASPILEATGQLGNYFNREDQSRVEVANPRNKISAMANYNIGDFSIMLRVVHFGEVVFLDPTMGTDPSAFPINTFTGQRESLDQTFSPMTVTDLTFSYRFNDNFRINIGANNLFDVYPDVHAHSGNFSQGRFVYSRRVQQAGFNGRFVFARLNFVF</sequence>
<feature type="domain" description="TonB-dependent receptor plug" evidence="12">
    <location>
        <begin position="121"/>
        <end position="242"/>
    </location>
</feature>
<dbReference type="InterPro" id="IPR036942">
    <property type="entry name" value="Beta-barrel_TonB_sf"/>
</dbReference>
<dbReference type="InterPro" id="IPR039426">
    <property type="entry name" value="TonB-dep_rcpt-like"/>
</dbReference>
<dbReference type="GO" id="GO:0009279">
    <property type="term" value="C:cell outer membrane"/>
    <property type="evidence" value="ECO:0007669"/>
    <property type="project" value="UniProtKB-SubCell"/>
</dbReference>
<protein>
    <submittedName>
        <fullName evidence="13">TonB-dependent outer membrane receptor</fullName>
    </submittedName>
</protein>
<dbReference type="Proteomes" id="UP000005551">
    <property type="component" value="Unassembled WGS sequence"/>
</dbReference>
<dbReference type="SUPFAM" id="SSF49464">
    <property type="entry name" value="Carboxypeptidase regulatory domain-like"/>
    <property type="match status" value="1"/>
</dbReference>
<dbReference type="PANTHER" id="PTHR47234">
    <property type="match status" value="1"/>
</dbReference>
<reference evidence="13 14" key="1">
    <citation type="submission" date="2012-05" db="EMBL/GenBank/DDBJ databases">
        <title>Genome sequence of Nitritalea halalkaliphila LW7.</title>
        <authorList>
            <person name="Jangir P.K."/>
            <person name="Singh A."/>
            <person name="Shivaji S."/>
            <person name="Sharma R."/>
        </authorList>
    </citation>
    <scope>NUCLEOTIDE SEQUENCE [LARGE SCALE GENOMIC DNA]</scope>
    <source>
        <strain evidence="13 14">LW7</strain>
    </source>
</reference>
<dbReference type="PANTHER" id="PTHR47234:SF3">
    <property type="entry name" value="SECRETIN_TONB SHORT N-TERMINAL DOMAIN-CONTAINING PROTEIN"/>
    <property type="match status" value="1"/>
</dbReference>
<keyword evidence="7 8" id="KW-0998">Cell outer membrane</keyword>
<evidence type="ECO:0000256" key="1">
    <source>
        <dbReference type="ARBA" id="ARBA00004571"/>
    </source>
</evidence>